<evidence type="ECO:0000313" key="4">
    <source>
        <dbReference type="WBParaSite" id="MBELARI_LOCUS11575"/>
    </source>
</evidence>
<sequence length="328" mass="36042">MQNFLFFISYLFFSTKLACGHCPKNGIKEPVDGSCYFGINFNETFSGADNFCSTYFYGNLASITSAVDDSNVLDLARGFFKDAKNVWLGGTYDGSKIQWLDGSPDIYRNFVAGTQPGKIVLDLVNGNWSTATWNAILPFICLEKDEKDDVKTTTTPAAQLTTVPKAVTTPAPPTCPKESPCPPEWVYSSTLQSCYKAIYGTNYQQAADQCTSMDSTLASIRSDEENRVVNEVLQLGIPLTTGVQGGLLGAKRTGPGASEWMWIDGSPWNYTKWARGEPNNVNGGEFCIETYTDNPSMLKDSTSDTQKWNDASCGLTWRAAICKRKSSF</sequence>
<dbReference type="WBParaSite" id="MBELARI_LOCUS11575">
    <property type="protein sequence ID" value="MBELARI_LOCUS11575"/>
    <property type="gene ID" value="MBELARI_LOCUS11575"/>
</dbReference>
<reference evidence="4" key="1">
    <citation type="submission" date="2024-02" db="UniProtKB">
        <authorList>
            <consortium name="WormBaseParasite"/>
        </authorList>
    </citation>
    <scope>IDENTIFICATION</scope>
</reference>
<accession>A0AAF3EC92</accession>
<dbReference type="SUPFAM" id="SSF56436">
    <property type="entry name" value="C-type lectin-like"/>
    <property type="match status" value="2"/>
</dbReference>
<dbReference type="AlphaFoldDB" id="A0AAF3EC92"/>
<dbReference type="InterPro" id="IPR016187">
    <property type="entry name" value="CTDL_fold"/>
</dbReference>
<dbReference type="InterPro" id="IPR001304">
    <property type="entry name" value="C-type_lectin-like"/>
</dbReference>
<keyword evidence="3" id="KW-1185">Reference proteome</keyword>
<dbReference type="PANTHER" id="PTHR22803">
    <property type="entry name" value="MANNOSE, PHOSPHOLIPASE, LECTIN RECEPTOR RELATED"/>
    <property type="match status" value="1"/>
</dbReference>
<feature type="signal peptide" evidence="1">
    <location>
        <begin position="1"/>
        <end position="20"/>
    </location>
</feature>
<proteinExistence type="predicted"/>
<dbReference type="Pfam" id="PF00059">
    <property type="entry name" value="Lectin_C"/>
    <property type="match status" value="1"/>
</dbReference>
<dbReference type="CDD" id="cd00037">
    <property type="entry name" value="CLECT"/>
    <property type="match status" value="1"/>
</dbReference>
<feature type="chain" id="PRO_5042084269" evidence="1">
    <location>
        <begin position="21"/>
        <end position="328"/>
    </location>
</feature>
<dbReference type="InterPro" id="IPR050111">
    <property type="entry name" value="C-type_lectin/snaclec_domain"/>
</dbReference>
<feature type="domain" description="C-type lectin" evidence="2">
    <location>
        <begin position="190"/>
        <end position="313"/>
    </location>
</feature>
<dbReference type="SMART" id="SM00034">
    <property type="entry name" value="CLECT"/>
    <property type="match status" value="2"/>
</dbReference>
<dbReference type="InterPro" id="IPR016186">
    <property type="entry name" value="C-type_lectin-like/link_sf"/>
</dbReference>
<dbReference type="Gene3D" id="3.10.100.10">
    <property type="entry name" value="Mannose-Binding Protein A, subunit A"/>
    <property type="match status" value="2"/>
</dbReference>
<name>A0AAF3EC92_9BILA</name>
<dbReference type="Proteomes" id="UP000887575">
    <property type="component" value="Unassembled WGS sequence"/>
</dbReference>
<feature type="domain" description="C-type lectin" evidence="2">
    <location>
        <begin position="31"/>
        <end position="142"/>
    </location>
</feature>
<keyword evidence="1" id="KW-0732">Signal</keyword>
<evidence type="ECO:0000313" key="3">
    <source>
        <dbReference type="Proteomes" id="UP000887575"/>
    </source>
</evidence>
<protein>
    <submittedName>
        <fullName evidence="4">C-type lectin domain-containing protein</fullName>
    </submittedName>
</protein>
<evidence type="ECO:0000259" key="2">
    <source>
        <dbReference type="PROSITE" id="PS50041"/>
    </source>
</evidence>
<dbReference type="PROSITE" id="PS50041">
    <property type="entry name" value="C_TYPE_LECTIN_2"/>
    <property type="match status" value="2"/>
</dbReference>
<organism evidence="3 4">
    <name type="scientific">Mesorhabditis belari</name>
    <dbReference type="NCBI Taxonomy" id="2138241"/>
    <lineage>
        <taxon>Eukaryota</taxon>
        <taxon>Metazoa</taxon>
        <taxon>Ecdysozoa</taxon>
        <taxon>Nematoda</taxon>
        <taxon>Chromadorea</taxon>
        <taxon>Rhabditida</taxon>
        <taxon>Rhabditina</taxon>
        <taxon>Rhabditomorpha</taxon>
        <taxon>Rhabditoidea</taxon>
        <taxon>Rhabditidae</taxon>
        <taxon>Mesorhabditinae</taxon>
        <taxon>Mesorhabditis</taxon>
    </lineage>
</organism>
<evidence type="ECO:0000256" key="1">
    <source>
        <dbReference type="SAM" id="SignalP"/>
    </source>
</evidence>